<proteinExistence type="predicted"/>
<name>A0AAP6RI26_ENTFL</name>
<organism evidence="1 2">
    <name type="scientific">Enterococcus faecalis</name>
    <name type="common">Streptococcus faecalis</name>
    <dbReference type="NCBI Taxonomy" id="1351"/>
    <lineage>
        <taxon>Bacteria</taxon>
        <taxon>Bacillati</taxon>
        <taxon>Bacillota</taxon>
        <taxon>Bacilli</taxon>
        <taxon>Lactobacillales</taxon>
        <taxon>Enterococcaceae</taxon>
        <taxon>Enterococcus</taxon>
    </lineage>
</organism>
<evidence type="ECO:0000313" key="1">
    <source>
        <dbReference type="EMBL" id="MXS52857.1"/>
    </source>
</evidence>
<evidence type="ECO:0000313" key="2">
    <source>
        <dbReference type="Proteomes" id="UP000429730"/>
    </source>
</evidence>
<comment type="caution">
    <text evidence="1">The sequence shown here is derived from an EMBL/GenBank/DDBJ whole genome shotgun (WGS) entry which is preliminary data.</text>
</comment>
<dbReference type="EMBL" id="WVTJ01000015">
    <property type="protein sequence ID" value="MXS52857.1"/>
    <property type="molecule type" value="Genomic_DNA"/>
</dbReference>
<dbReference type="Proteomes" id="UP000429730">
    <property type="component" value="Unassembled WGS sequence"/>
</dbReference>
<dbReference type="RefSeq" id="WP_160808356.1">
    <property type="nucleotide sequence ID" value="NZ_WVTG01000001.1"/>
</dbReference>
<dbReference type="AlphaFoldDB" id="A0AAP6RI26"/>
<reference evidence="1 2" key="1">
    <citation type="submission" date="2019-04" db="EMBL/GenBank/DDBJ databases">
        <title>Step-wise assembly of the neonatal virome modulated by breast feeding.</title>
        <authorList>
            <person name="Liang G."/>
            <person name="Bushman F."/>
        </authorList>
    </citation>
    <scope>NUCLEOTIDE SEQUENCE [LARGE SCALE GENOMIC DNA]</scope>
    <source>
        <strain evidence="1 2">E3754</strain>
    </source>
</reference>
<sequence length="93" mass="10496">MTPAERLSNALAPIIAQEAMPLVTRTDSLELSRELSVKMNKAVTRELLVLDAMNRTADIDAYRAELKAKNPEAETHLKYLSDVFVYLTARDFE</sequence>
<accession>A0AAP6RI26</accession>
<gene>
    <name evidence="1" type="ORF">GTI81_09050</name>
</gene>
<protein>
    <submittedName>
        <fullName evidence="1">Uncharacterized protein</fullName>
    </submittedName>
</protein>